<name>A0A8X6Q3B4_NEPPI</name>
<reference evidence="1" key="1">
    <citation type="submission" date="2020-08" db="EMBL/GenBank/DDBJ databases">
        <title>Multicomponent nature underlies the extraordinary mechanical properties of spider dragline silk.</title>
        <authorList>
            <person name="Kono N."/>
            <person name="Nakamura H."/>
            <person name="Mori M."/>
            <person name="Yoshida Y."/>
            <person name="Ohtoshi R."/>
            <person name="Malay A.D."/>
            <person name="Moran D.A.P."/>
            <person name="Tomita M."/>
            <person name="Numata K."/>
            <person name="Arakawa K."/>
        </authorList>
    </citation>
    <scope>NUCLEOTIDE SEQUENCE</scope>
</reference>
<evidence type="ECO:0008006" key="3">
    <source>
        <dbReference type="Google" id="ProtNLM"/>
    </source>
</evidence>
<evidence type="ECO:0000313" key="1">
    <source>
        <dbReference type="EMBL" id="GFT98200.1"/>
    </source>
</evidence>
<organism evidence="1 2">
    <name type="scientific">Nephila pilipes</name>
    <name type="common">Giant wood spider</name>
    <name type="synonym">Nephila maculata</name>
    <dbReference type="NCBI Taxonomy" id="299642"/>
    <lineage>
        <taxon>Eukaryota</taxon>
        <taxon>Metazoa</taxon>
        <taxon>Ecdysozoa</taxon>
        <taxon>Arthropoda</taxon>
        <taxon>Chelicerata</taxon>
        <taxon>Arachnida</taxon>
        <taxon>Araneae</taxon>
        <taxon>Araneomorphae</taxon>
        <taxon>Entelegynae</taxon>
        <taxon>Araneoidea</taxon>
        <taxon>Nephilidae</taxon>
        <taxon>Nephila</taxon>
    </lineage>
</organism>
<dbReference type="OrthoDB" id="5874425at2759"/>
<sequence>MGPTGITKFTRCLLDGGSQCSFVSSDLVNSLKLPVISTRLLELQAFESPSSYTQTRKQVQFQLSSIWDKSKVNINAFESLNKYESHPPPPTDFSRFAKNNLLKLADPDDSQSNLPIEILIGADFY</sequence>
<proteinExistence type="predicted"/>
<protein>
    <recommendedName>
        <fullName evidence="3">Peptidase aspartic putative domain-containing protein</fullName>
    </recommendedName>
</protein>
<keyword evidence="2" id="KW-1185">Reference proteome</keyword>
<accession>A0A8X6Q3B4</accession>
<dbReference type="AlphaFoldDB" id="A0A8X6Q3B4"/>
<evidence type="ECO:0000313" key="2">
    <source>
        <dbReference type="Proteomes" id="UP000887013"/>
    </source>
</evidence>
<dbReference type="EMBL" id="BMAW01026630">
    <property type="protein sequence ID" value="GFT98200.1"/>
    <property type="molecule type" value="Genomic_DNA"/>
</dbReference>
<gene>
    <name evidence="1" type="primary">AVEN_24282_1</name>
    <name evidence="1" type="ORF">NPIL_438231</name>
</gene>
<dbReference type="Proteomes" id="UP000887013">
    <property type="component" value="Unassembled WGS sequence"/>
</dbReference>
<comment type="caution">
    <text evidence="1">The sequence shown here is derived from an EMBL/GenBank/DDBJ whole genome shotgun (WGS) entry which is preliminary data.</text>
</comment>